<keyword evidence="7 8" id="KW-0472">Membrane</keyword>
<comment type="subcellular location">
    <subcellularLocation>
        <location evidence="1 8">Cell membrane</location>
        <topology evidence="1 8">Multi-pass membrane protein</topology>
    </subcellularLocation>
</comment>
<evidence type="ECO:0000256" key="3">
    <source>
        <dbReference type="ARBA" id="ARBA00022475"/>
    </source>
</evidence>
<sequence length="231" mass="25060">MPDNANRIVSTILEGLPFTVIAAVGGIALTIVLSLAAGLALLSRSRAVRVIARVYVEGLRGTSEVVQLFWLYFALPALVGLQLVPLYAGILVLGLNHGAYGAEIVRGAVRAVPRSQVEGALALSFTPAQRMRRVVLPQAFVEMLPPFGNLFIQLLKSTALLSFIQVTEIVQRGEQLRPTHGADLPFIYVVELLLYLVLALVITAVMRLLERAACRRIGREPVRNRFLGGVG</sequence>
<reference evidence="10 11" key="1">
    <citation type="submission" date="2020-06" db="EMBL/GenBank/DDBJ databases">
        <title>Actinokineospora xiongansis sp. nov., isolated from soil of Baiyangdian.</title>
        <authorList>
            <person name="Zhang X."/>
        </authorList>
    </citation>
    <scope>NUCLEOTIDE SEQUENCE [LARGE SCALE GENOMIC DNA]</scope>
    <source>
        <strain evidence="10 11">HBU206404</strain>
    </source>
</reference>
<keyword evidence="11" id="KW-1185">Reference proteome</keyword>
<evidence type="ECO:0000256" key="6">
    <source>
        <dbReference type="ARBA" id="ARBA00022989"/>
    </source>
</evidence>
<feature type="transmembrane region" description="Helical" evidence="8">
    <location>
        <begin position="186"/>
        <end position="209"/>
    </location>
</feature>
<protein>
    <submittedName>
        <fullName evidence="10">Ectoine/hydroxyectoine ABC transporter permease subunit EhuC</fullName>
    </submittedName>
</protein>
<feature type="domain" description="ABC transmembrane type-1" evidence="9">
    <location>
        <begin position="16"/>
        <end position="206"/>
    </location>
</feature>
<keyword evidence="2 8" id="KW-0813">Transport</keyword>
<comment type="caution">
    <text evidence="10">The sequence shown here is derived from an EMBL/GenBank/DDBJ whole genome shotgun (WGS) entry which is preliminary data.</text>
</comment>
<dbReference type="CDD" id="cd06261">
    <property type="entry name" value="TM_PBP2"/>
    <property type="match status" value="1"/>
</dbReference>
<feature type="transmembrane region" description="Helical" evidence="8">
    <location>
        <begin position="69"/>
        <end position="93"/>
    </location>
</feature>
<dbReference type="InterPro" id="IPR043429">
    <property type="entry name" value="ArtM/GltK/GlnP/TcyL/YhdX-like"/>
</dbReference>
<evidence type="ECO:0000256" key="8">
    <source>
        <dbReference type="RuleBase" id="RU363032"/>
    </source>
</evidence>
<evidence type="ECO:0000256" key="4">
    <source>
        <dbReference type="ARBA" id="ARBA00022692"/>
    </source>
</evidence>
<name>A0ABR7L8H8_9PSEU</name>
<dbReference type="PROSITE" id="PS50928">
    <property type="entry name" value="ABC_TM1"/>
    <property type="match status" value="1"/>
</dbReference>
<dbReference type="RefSeq" id="WP_187221473.1">
    <property type="nucleotide sequence ID" value="NZ_JABVED010000009.1"/>
</dbReference>
<proteinExistence type="inferred from homology"/>
<dbReference type="InterPro" id="IPR010065">
    <property type="entry name" value="AA_ABC_transptr_permease_3TM"/>
</dbReference>
<feature type="transmembrane region" description="Helical" evidence="8">
    <location>
        <begin position="20"/>
        <end position="42"/>
    </location>
</feature>
<evidence type="ECO:0000256" key="5">
    <source>
        <dbReference type="ARBA" id="ARBA00022970"/>
    </source>
</evidence>
<dbReference type="SUPFAM" id="SSF161098">
    <property type="entry name" value="MetI-like"/>
    <property type="match status" value="1"/>
</dbReference>
<dbReference type="Proteomes" id="UP000734823">
    <property type="component" value="Unassembled WGS sequence"/>
</dbReference>
<evidence type="ECO:0000313" key="11">
    <source>
        <dbReference type="Proteomes" id="UP000734823"/>
    </source>
</evidence>
<dbReference type="Gene3D" id="1.10.3720.10">
    <property type="entry name" value="MetI-like"/>
    <property type="match status" value="1"/>
</dbReference>
<evidence type="ECO:0000256" key="2">
    <source>
        <dbReference type="ARBA" id="ARBA00022448"/>
    </source>
</evidence>
<dbReference type="PANTHER" id="PTHR30614:SF0">
    <property type="entry name" value="L-CYSTINE TRANSPORT SYSTEM PERMEASE PROTEIN TCYL"/>
    <property type="match status" value="1"/>
</dbReference>
<dbReference type="NCBIfam" id="TIGR01726">
    <property type="entry name" value="HEQRo_perm_3TM"/>
    <property type="match status" value="1"/>
</dbReference>
<evidence type="ECO:0000313" key="10">
    <source>
        <dbReference type="EMBL" id="MBC6449008.1"/>
    </source>
</evidence>
<dbReference type="Pfam" id="PF00528">
    <property type="entry name" value="BPD_transp_1"/>
    <property type="match status" value="1"/>
</dbReference>
<dbReference type="InterPro" id="IPR014342">
    <property type="entry name" value="Ectoine_EhuC"/>
</dbReference>
<accession>A0ABR7L8H8</accession>
<keyword evidence="4 8" id="KW-0812">Transmembrane</keyword>
<gene>
    <name evidence="10" type="primary">ehuC</name>
    <name evidence="10" type="ORF">GPZ80_17715</name>
</gene>
<keyword evidence="3" id="KW-1003">Cell membrane</keyword>
<dbReference type="NCBIfam" id="TIGR03004">
    <property type="entry name" value="ectoine_ehuC"/>
    <property type="match status" value="1"/>
</dbReference>
<dbReference type="InterPro" id="IPR035906">
    <property type="entry name" value="MetI-like_sf"/>
</dbReference>
<organism evidence="10 11">
    <name type="scientific">Actinokineospora xionganensis</name>
    <dbReference type="NCBI Taxonomy" id="2684470"/>
    <lineage>
        <taxon>Bacteria</taxon>
        <taxon>Bacillati</taxon>
        <taxon>Actinomycetota</taxon>
        <taxon>Actinomycetes</taxon>
        <taxon>Pseudonocardiales</taxon>
        <taxon>Pseudonocardiaceae</taxon>
        <taxon>Actinokineospora</taxon>
    </lineage>
</organism>
<comment type="similarity">
    <text evidence="8">Belongs to the binding-protein-dependent transport system permease family.</text>
</comment>
<keyword evidence="6 8" id="KW-1133">Transmembrane helix</keyword>
<evidence type="ECO:0000256" key="1">
    <source>
        <dbReference type="ARBA" id="ARBA00004651"/>
    </source>
</evidence>
<dbReference type="PANTHER" id="PTHR30614">
    <property type="entry name" value="MEMBRANE COMPONENT OF AMINO ACID ABC TRANSPORTER"/>
    <property type="match status" value="1"/>
</dbReference>
<dbReference type="EMBL" id="JABVED010000009">
    <property type="protein sequence ID" value="MBC6449008.1"/>
    <property type="molecule type" value="Genomic_DNA"/>
</dbReference>
<evidence type="ECO:0000259" key="9">
    <source>
        <dbReference type="PROSITE" id="PS50928"/>
    </source>
</evidence>
<keyword evidence="5" id="KW-0029">Amino-acid transport</keyword>
<dbReference type="InterPro" id="IPR000515">
    <property type="entry name" value="MetI-like"/>
</dbReference>
<evidence type="ECO:0000256" key="7">
    <source>
        <dbReference type="ARBA" id="ARBA00023136"/>
    </source>
</evidence>